<protein>
    <recommendedName>
        <fullName evidence="8">Dioxygenase</fullName>
    </recommendedName>
</protein>
<keyword evidence="3" id="KW-0479">Metal-binding</keyword>
<comment type="caution">
    <text evidence="6">The sequence shown here is derived from an EMBL/GenBank/DDBJ whole genome shotgun (WGS) entry which is preliminary data.</text>
</comment>
<evidence type="ECO:0000256" key="5">
    <source>
        <dbReference type="ARBA" id="ARBA00023004"/>
    </source>
</evidence>
<proteinExistence type="inferred from homology"/>
<keyword evidence="5" id="KW-0408">Iron</keyword>
<keyword evidence="7" id="KW-1185">Reference proteome</keyword>
<reference evidence="6 7" key="1">
    <citation type="submission" date="2023-03" db="EMBL/GenBank/DDBJ databases">
        <title>Draft genome sequence of Thalassotalea insulae KCTC 62186T.</title>
        <authorList>
            <person name="Sawabe T."/>
        </authorList>
    </citation>
    <scope>NUCLEOTIDE SEQUENCE [LARGE SCALE GENOMIC DNA]</scope>
    <source>
        <strain evidence="6 7">KCTC 62186</strain>
    </source>
</reference>
<name>A0ABQ6GXI2_9GAMM</name>
<dbReference type="EMBL" id="BSST01000001">
    <property type="protein sequence ID" value="GLX79899.1"/>
    <property type="molecule type" value="Genomic_DNA"/>
</dbReference>
<evidence type="ECO:0000313" key="6">
    <source>
        <dbReference type="EMBL" id="GLX79899.1"/>
    </source>
</evidence>
<dbReference type="InterPro" id="IPR004294">
    <property type="entry name" value="Carotenoid_Oase"/>
</dbReference>
<dbReference type="PANTHER" id="PTHR10543">
    <property type="entry name" value="BETA-CAROTENE DIOXYGENASE"/>
    <property type="match status" value="1"/>
</dbReference>
<evidence type="ECO:0000256" key="1">
    <source>
        <dbReference type="ARBA" id="ARBA00001954"/>
    </source>
</evidence>
<comment type="cofactor">
    <cofactor evidence="1">
        <name>Fe(2+)</name>
        <dbReference type="ChEBI" id="CHEBI:29033"/>
    </cofactor>
</comment>
<accession>A0ABQ6GXI2</accession>
<dbReference type="PANTHER" id="PTHR10543:SF89">
    <property type="entry name" value="CAROTENOID 9,10(9',10')-CLEAVAGE DIOXYGENASE 1"/>
    <property type="match status" value="1"/>
</dbReference>
<sequence length="512" mass="57014">MNRRQLLKTMSNAAAGALVLNASKGFALPFSDKTSRFAANDNQLAFAGALADNDKLIAFANVEQNFSPTQLTIEGNLPKDLHGTFYRNGPAKHERANIRYQHLFEGDGMIQQYKIADGKIHHQGKFVNSAKFQQEEKAQRFIYPGPDTQVPNALSVLSPDTINTANTSIISVGDDLWALWEAGSATKVDANTLTTKGLVSLGQGSNYGEQLNGLPFSAHPKQEANGDIWNFGFIPNGQVVLYHLNKNGITKNVKLINSRYQGRMLHDFLITSKHILLILPSLKHNGDQEHLFGGISFDKTQPMRVLIIDKQTLSIMKEVELPPAFVFHFGNAWERNDGTIHFDASLYNNVDILHHLANVMRGEQLEKPKDMMATPVLFTIKPNGSVEQHAFAGSSEFPKVHDHLVGLRNQHLFYISSQADSLWNDTVTRLNTETGKQESYFYGNDFLIEEHVNICPQQKAGTGYLIGTALHVPSKRTCLNVFKEDRITDGPIARAWLSHHLPLGFHGHFVAS</sequence>
<dbReference type="Pfam" id="PF03055">
    <property type="entry name" value="RPE65"/>
    <property type="match status" value="1"/>
</dbReference>
<dbReference type="Proteomes" id="UP001157186">
    <property type="component" value="Unassembled WGS sequence"/>
</dbReference>
<gene>
    <name evidence="6" type="ORF">tinsulaeT_32390</name>
</gene>
<keyword evidence="4" id="KW-0560">Oxidoreductase</keyword>
<organism evidence="6 7">
    <name type="scientific">Thalassotalea insulae</name>
    <dbReference type="NCBI Taxonomy" id="2056778"/>
    <lineage>
        <taxon>Bacteria</taxon>
        <taxon>Pseudomonadati</taxon>
        <taxon>Pseudomonadota</taxon>
        <taxon>Gammaproteobacteria</taxon>
        <taxon>Alteromonadales</taxon>
        <taxon>Colwelliaceae</taxon>
        <taxon>Thalassotalea</taxon>
    </lineage>
</organism>
<dbReference type="RefSeq" id="WP_284245845.1">
    <property type="nucleotide sequence ID" value="NZ_BSST01000001.1"/>
</dbReference>
<evidence type="ECO:0000256" key="2">
    <source>
        <dbReference type="ARBA" id="ARBA00006787"/>
    </source>
</evidence>
<comment type="similarity">
    <text evidence="2">Belongs to the carotenoid oxygenase family.</text>
</comment>
<evidence type="ECO:0000256" key="4">
    <source>
        <dbReference type="ARBA" id="ARBA00023002"/>
    </source>
</evidence>
<evidence type="ECO:0008006" key="8">
    <source>
        <dbReference type="Google" id="ProtNLM"/>
    </source>
</evidence>
<evidence type="ECO:0000313" key="7">
    <source>
        <dbReference type="Proteomes" id="UP001157186"/>
    </source>
</evidence>
<evidence type="ECO:0000256" key="3">
    <source>
        <dbReference type="ARBA" id="ARBA00022723"/>
    </source>
</evidence>